<keyword evidence="3" id="KW-1185">Reference proteome</keyword>
<keyword evidence="1" id="KW-0472">Membrane</keyword>
<dbReference type="Pfam" id="PF09948">
    <property type="entry name" value="PpoB2"/>
    <property type="match status" value="1"/>
</dbReference>
<organism evidence="2 3">
    <name type="scientific">[Roseibacterium] beibuensis</name>
    <dbReference type="NCBI Taxonomy" id="1193142"/>
    <lineage>
        <taxon>Bacteria</taxon>
        <taxon>Pseudomonadati</taxon>
        <taxon>Pseudomonadota</taxon>
        <taxon>Alphaproteobacteria</taxon>
        <taxon>Rhodobacterales</taxon>
        <taxon>Roseobacteraceae</taxon>
        <taxon>Roseicyclus</taxon>
    </lineage>
</organism>
<dbReference type="InterPro" id="IPR018688">
    <property type="entry name" value="PpoB2-like"/>
</dbReference>
<evidence type="ECO:0000313" key="3">
    <source>
        <dbReference type="Proteomes" id="UP001499910"/>
    </source>
</evidence>
<feature type="transmembrane region" description="Helical" evidence="1">
    <location>
        <begin position="12"/>
        <end position="32"/>
    </location>
</feature>
<comment type="caution">
    <text evidence="2">The sequence shown here is derived from an EMBL/GenBank/DDBJ whole genome shotgun (WGS) entry which is preliminary data.</text>
</comment>
<protein>
    <recommendedName>
        <fullName evidence="4">Metal-binding membrane protein</fullName>
    </recommendedName>
</protein>
<dbReference type="Proteomes" id="UP001499910">
    <property type="component" value="Unassembled WGS sequence"/>
</dbReference>
<reference evidence="3" key="1">
    <citation type="journal article" date="2019" name="Int. J. Syst. Evol. Microbiol.">
        <title>The Global Catalogue of Microorganisms (GCM) 10K type strain sequencing project: providing services to taxonomists for standard genome sequencing and annotation.</title>
        <authorList>
            <consortium name="The Broad Institute Genomics Platform"/>
            <consortium name="The Broad Institute Genome Sequencing Center for Infectious Disease"/>
            <person name="Wu L."/>
            <person name="Ma J."/>
        </authorList>
    </citation>
    <scope>NUCLEOTIDE SEQUENCE [LARGE SCALE GENOMIC DNA]</scope>
    <source>
        <strain evidence="3">JCM 18015</strain>
    </source>
</reference>
<feature type="transmembrane region" description="Helical" evidence="1">
    <location>
        <begin position="139"/>
        <end position="157"/>
    </location>
</feature>
<feature type="transmembrane region" description="Helical" evidence="1">
    <location>
        <begin position="66"/>
        <end position="87"/>
    </location>
</feature>
<dbReference type="EMBL" id="BAABHW010000007">
    <property type="protein sequence ID" value="GAA5080971.1"/>
    <property type="molecule type" value="Genomic_DNA"/>
</dbReference>
<evidence type="ECO:0000313" key="2">
    <source>
        <dbReference type="EMBL" id="GAA5080971.1"/>
    </source>
</evidence>
<keyword evidence="1" id="KW-1133">Transmembrane helix</keyword>
<dbReference type="RefSeq" id="WP_259554166.1">
    <property type="nucleotide sequence ID" value="NZ_BAABHW010000007.1"/>
</dbReference>
<evidence type="ECO:0000256" key="1">
    <source>
        <dbReference type="SAM" id="Phobius"/>
    </source>
</evidence>
<proteinExistence type="predicted"/>
<sequence length="252" mass="26124">MIAMRIRAMTAPHWLALYGGILVCWSLLWLMAVPADLRDAASLYGAELIAALCATGPEGAGYPGLVLMWALMAGGMMAPTALPAFATYDDLRHAGRTQFGALVGGYLVVWVGFAAVAAAAQLGLTRLGLLGVLGESRSLAFSGALLVVAGAYQFSSLKEACLSRCRAPLTFFMQHWEEGALRQGLRLGADCLGCCAALMALAFVGGVMSLGFMALGMALMALEKLPSIGRYVTAPLGVGLIGGGLVMLATGF</sequence>
<gene>
    <name evidence="2" type="ORF">GCM10023209_35160</name>
</gene>
<feature type="transmembrane region" description="Helical" evidence="1">
    <location>
        <begin position="191"/>
        <end position="222"/>
    </location>
</feature>
<name>A0ABP9LQI1_9RHOB</name>
<feature type="transmembrane region" description="Helical" evidence="1">
    <location>
        <begin position="99"/>
        <end position="119"/>
    </location>
</feature>
<evidence type="ECO:0008006" key="4">
    <source>
        <dbReference type="Google" id="ProtNLM"/>
    </source>
</evidence>
<accession>A0ABP9LQI1</accession>
<feature type="transmembrane region" description="Helical" evidence="1">
    <location>
        <begin position="228"/>
        <end position="249"/>
    </location>
</feature>
<keyword evidence="1" id="KW-0812">Transmembrane</keyword>